<dbReference type="PANTHER" id="PTHR11226">
    <property type="entry name" value="UDP-GLUCOSE GLYCOPROTEIN:GLUCOSYLTRANSFERASE"/>
    <property type="match status" value="1"/>
</dbReference>
<dbReference type="InterPro" id="IPR040497">
    <property type="entry name" value="Glyco_transf_24"/>
</dbReference>
<dbReference type="Ensembl" id="ENSSRHT00000074585.1">
    <property type="protein sequence ID" value="ENSSRHP00000072599.1"/>
    <property type="gene ID" value="ENSSRHG00000033433.1"/>
</dbReference>
<sequence>MRVIFLVLVLLRVQHVHSASKGVVASLQAKWSMTPLLLETRWAGVIQMFTSLTLESVRSYYNLIIKKAGQFLTDLQVNLLKLSLSLRAYSPAVHAFQQIARDEPPPDGCVAFVVVHGQNACSTKDMKKLLKTAAGRPRPYLYKSDHQYPGVNGTDLPVAVLYAEIGTKDFNTFHKVLSERAQEGKLIYVLRHFMLLSGYGVELAIKSTEYKAVDDTQVKVTTDNVDENDEVQGFLFGKLKKSHPELQEELGELRKHLLVESTNDMTPLKVWELQDLSFQAASRIMTVPKFDSLKLMQELSQNFPSRARYKRLSESMGIHPGDASLFINGIHIDLDLHNPFSILDILRTEAKILEGLHNLGIKGSSISKFLHLPSSATLEDSYALDIRHTSIMWVNDIEKDSMYRHWPSSLQELLRATFPGVIRQIRRNFYNLGLFLDPVQEESIELVKLAELFYKHNIPLRIGFVLVVSADDKVDGYLDAGVALFRLLNYISEEYDEAQAFTSMIFNRVEVGESLSVDTVTAYLKKKFPKANAARILGVDSSYDDNRKAGGGFYRKSGLGALPVGLFNGVPLSSEEMDPEELETALLQKIMETTNFFQRAVFMGQITESVDVVDFLMEQANVVPRINPLILSSERRYLDFTSSPGSPLMTPPDPNQSQNLSKLCFCKEHYSQVMFFFTSPVEEEVLYGGTVWIVADIEQPSGRQLLRNALKHMKSSSSSCRVGAINNPSGKPTEDNSGLYRAVWASLLTQSSKNTLDFTLKLLKEENVELLKQGTKIKHLLQQGMDHDAFEKKFNTMELDFLHSQQKYCKEVLKLKAGQRAVVSNGRILSLLDEEEEFSVEDFHLLEKITLRTSAEKIKSKIKQMNLNAQKASDLIMKVDALLTSSPKGEARKDVKFLKDKHSVLQLAQREDEVFYDVVAIVDPLTRDAQKLAPLLVVRTTLVMSKSFFFLNKCSAIFYRYVLEPDVSFFGNNSLSPGPVARFTEIPESPLLTLNMITPESWMVEAFRSPYDLDNIHLQEVSGVVNAEYELEYLLLEGHCFDLSTGQPPRGLQFTLGMRQEPLMHDTIVMANLGYFQLKANPGAWMLRLREGRSEDIYQIQAHDGTDSPLDAGDVILVLNSFHSKIIKVRVQKKPDKLNEDLLSEGTESKGLWDSITSFAGGPSVDEDDKKKDVLNIFSVASGHLYERFLRIMMLSVLQHTKTPVKFWFLKNYLSPSFKDTISHMAKAYGFQYELVQYKWPRWLHQQTEKQRIIWGYKILFLDVLFPLAVDKIIFVDADQIVRADIKELRDLDLEGAPYGYTPFCDSRKEMEGYSFWKTGYWASHLGQRKYHISALYVVDLKKFRKIAAGDRLRGQYQALSQDPNSLSNLDQDLPNNMIHQVAIKSLPQEWLWCETWCDDSSKATAKTIDLCNNPKTKEPKLSAAVRIVPEWSKYDNEIKQFFKQVKEQKEKITEGRPSSSPPQHTGKT</sequence>
<feature type="signal peptide" evidence="14">
    <location>
        <begin position="1"/>
        <end position="18"/>
    </location>
</feature>
<comment type="function">
    <text evidence="10">Recognizes glycoproteins with minor folding defects. Reglucosylates single N-glycans near the misfolded part of the protein, thus providing quality control for protein folding in the endoplasmic reticulum. Reglucosylated proteins are recognized by calreticulin for recycling to the endoplasmic reticulum and refolding or degradation.</text>
</comment>
<dbReference type="FunFam" id="3.90.550.10:FF:000004">
    <property type="entry name" value="UDP-glucose glycoprotein glucosyltransferase 1"/>
    <property type="match status" value="1"/>
</dbReference>
<evidence type="ECO:0000259" key="15">
    <source>
        <dbReference type="Pfam" id="PF18400"/>
    </source>
</evidence>
<evidence type="ECO:0000259" key="17">
    <source>
        <dbReference type="Pfam" id="PF18402"/>
    </source>
</evidence>
<dbReference type="Pfam" id="PF18400">
    <property type="entry name" value="Thioredoxin_12"/>
    <property type="match status" value="1"/>
</dbReference>
<dbReference type="PANTHER" id="PTHR11226:SF1">
    <property type="entry name" value="UDP-GLUCOSE:GLYCOPROTEIN GLUCOSYLTRANSFERASE 2"/>
    <property type="match status" value="1"/>
</dbReference>
<evidence type="ECO:0000313" key="20">
    <source>
        <dbReference type="Ensembl" id="ENSSRHP00000072599.1"/>
    </source>
</evidence>
<dbReference type="Pfam" id="PF18403">
    <property type="entry name" value="Thioredoxin_15"/>
    <property type="match status" value="1"/>
</dbReference>
<gene>
    <name evidence="20" type="primary">LOC107720140</name>
</gene>
<dbReference type="UniPathway" id="UPA00378"/>
<keyword evidence="6" id="KW-0808">Transferase</keyword>
<accession>A0A673L987</accession>
<dbReference type="Pfam" id="PF06427">
    <property type="entry name" value="UDP-g_GGTase"/>
    <property type="match status" value="1"/>
</dbReference>
<feature type="domain" description="UGGT thioredoxin-like" evidence="17">
    <location>
        <begin position="385"/>
        <end position="630"/>
    </location>
</feature>
<evidence type="ECO:0000259" key="16">
    <source>
        <dbReference type="Pfam" id="PF18401"/>
    </source>
</evidence>
<evidence type="ECO:0000256" key="2">
    <source>
        <dbReference type="ARBA" id="ARBA00004319"/>
    </source>
</evidence>
<evidence type="ECO:0000256" key="6">
    <source>
        <dbReference type="ARBA" id="ARBA00022679"/>
    </source>
</evidence>
<reference evidence="20" key="2">
    <citation type="submission" date="2025-09" db="UniProtKB">
        <authorList>
            <consortium name="Ensembl"/>
        </authorList>
    </citation>
    <scope>IDENTIFICATION</scope>
</reference>
<feature type="region of interest" description="Disordered" evidence="13">
    <location>
        <begin position="1447"/>
        <end position="1469"/>
    </location>
</feature>
<dbReference type="GO" id="GO:0036503">
    <property type="term" value="P:ERAD pathway"/>
    <property type="evidence" value="ECO:0007669"/>
    <property type="project" value="TreeGrafter"/>
</dbReference>
<evidence type="ECO:0000313" key="21">
    <source>
        <dbReference type="Proteomes" id="UP000472270"/>
    </source>
</evidence>
<evidence type="ECO:0000256" key="1">
    <source>
        <dbReference type="ARBA" id="ARBA00001913"/>
    </source>
</evidence>
<evidence type="ECO:0000256" key="10">
    <source>
        <dbReference type="ARBA" id="ARBA00045874"/>
    </source>
</evidence>
<dbReference type="InterPro" id="IPR029044">
    <property type="entry name" value="Nucleotide-diphossugar_trans"/>
</dbReference>
<feature type="domain" description="UDP-glucose:glycoprotein glucosyltransferase thioredoxin-like" evidence="18">
    <location>
        <begin position="685"/>
        <end position="883"/>
    </location>
</feature>
<keyword evidence="8" id="KW-0256">Endoplasmic reticulum</keyword>
<dbReference type="Pfam" id="PF18401">
    <property type="entry name" value="Thioredoxin_13"/>
    <property type="match status" value="1"/>
</dbReference>
<feature type="chain" id="PRO_5025464175" description="UDP-glucose ceramide glucosyltransferase-like 1" evidence="14">
    <location>
        <begin position="19"/>
        <end position="1469"/>
    </location>
</feature>
<dbReference type="Proteomes" id="UP000472270">
    <property type="component" value="Unassembled WGS sequence"/>
</dbReference>
<feature type="domain" description="UGGT thioredoxin-like" evidence="16">
    <location>
        <begin position="261"/>
        <end position="372"/>
    </location>
</feature>
<comment type="similarity">
    <text evidence="4">Belongs to the glycosyltransferase 8 family.</text>
</comment>
<dbReference type="SUPFAM" id="SSF53448">
    <property type="entry name" value="Nucleotide-diphospho-sugar transferases"/>
    <property type="match status" value="1"/>
</dbReference>
<organism evidence="20 21">
    <name type="scientific">Sinocyclocheilus rhinocerous</name>
    <dbReference type="NCBI Taxonomy" id="307959"/>
    <lineage>
        <taxon>Eukaryota</taxon>
        <taxon>Metazoa</taxon>
        <taxon>Chordata</taxon>
        <taxon>Craniata</taxon>
        <taxon>Vertebrata</taxon>
        <taxon>Euteleostomi</taxon>
        <taxon>Actinopterygii</taxon>
        <taxon>Neopterygii</taxon>
        <taxon>Teleostei</taxon>
        <taxon>Ostariophysi</taxon>
        <taxon>Cypriniformes</taxon>
        <taxon>Cyprinidae</taxon>
        <taxon>Cyprininae</taxon>
        <taxon>Sinocyclocheilus</taxon>
    </lineage>
</organism>
<dbReference type="InterPro" id="IPR040692">
    <property type="entry name" value="UGGT_TRXL_3"/>
</dbReference>
<evidence type="ECO:0000256" key="13">
    <source>
        <dbReference type="SAM" id="MobiDB-lite"/>
    </source>
</evidence>
<feature type="compositionally biased region" description="Polar residues" evidence="13">
    <location>
        <begin position="1457"/>
        <end position="1469"/>
    </location>
</feature>
<evidence type="ECO:0000259" key="19">
    <source>
        <dbReference type="Pfam" id="PF18404"/>
    </source>
</evidence>
<evidence type="ECO:0000256" key="14">
    <source>
        <dbReference type="SAM" id="SignalP"/>
    </source>
</evidence>
<evidence type="ECO:0000256" key="8">
    <source>
        <dbReference type="ARBA" id="ARBA00022824"/>
    </source>
</evidence>
<keyword evidence="21" id="KW-1185">Reference proteome</keyword>
<comment type="pathway">
    <text evidence="3">Protein modification; protein glycosylation.</text>
</comment>
<dbReference type="InterPro" id="IPR040693">
    <property type="entry name" value="UGGT_TRXL_1"/>
</dbReference>
<dbReference type="GO" id="GO:0005788">
    <property type="term" value="C:endoplasmic reticulum lumen"/>
    <property type="evidence" value="ECO:0007669"/>
    <property type="project" value="UniProtKB-SubCell"/>
</dbReference>
<dbReference type="GO" id="GO:0018279">
    <property type="term" value="P:protein N-linked glycosylation via asparagine"/>
    <property type="evidence" value="ECO:0007669"/>
    <property type="project" value="TreeGrafter"/>
</dbReference>
<dbReference type="InterPro" id="IPR009448">
    <property type="entry name" value="UDP-g_GGtrans"/>
</dbReference>
<evidence type="ECO:0000256" key="11">
    <source>
        <dbReference type="ARBA" id="ARBA00048456"/>
    </source>
</evidence>
<evidence type="ECO:0000256" key="3">
    <source>
        <dbReference type="ARBA" id="ARBA00004922"/>
    </source>
</evidence>
<keyword evidence="9" id="KW-0325">Glycoprotein</keyword>
<evidence type="ECO:0000256" key="5">
    <source>
        <dbReference type="ARBA" id="ARBA00022676"/>
    </source>
</evidence>
<keyword evidence="7 14" id="KW-0732">Signal</keyword>
<protein>
    <recommendedName>
        <fullName evidence="12">UDP-glucose ceramide glucosyltransferase-like 1</fullName>
    </recommendedName>
</protein>
<evidence type="ECO:0000256" key="9">
    <source>
        <dbReference type="ARBA" id="ARBA00023180"/>
    </source>
</evidence>
<dbReference type="GO" id="GO:0003980">
    <property type="term" value="F:UDP-glucose:glycoprotein glucosyltransferase activity"/>
    <property type="evidence" value="ECO:0007669"/>
    <property type="project" value="InterPro"/>
</dbReference>
<comment type="subcellular location">
    <subcellularLocation>
        <location evidence="2">Endoplasmic reticulum lumen</location>
    </subcellularLocation>
</comment>
<comment type="catalytic activity">
    <reaction evidence="11">
        <text>N(4)-(alpha-D-Man-(1-&gt;2)-alpha-D-Man-(1-&gt;2)-alpha-D-Man-(1-&gt;3)-[alpha-D-Man-(1-&gt;2)-alpha-D-Man-(1-&gt;3)-[alpha-D-Man-(1-&gt;2)-alpha-D-Man-(1-&gt;6)]-alpha-D-Man-(1-&gt;6)]-beta-D-Man-(1-&gt;4)-beta-D-GlcNAc-(1-&gt;4)-beta-D-GlcNAc)-L-asparaginyl-[protein] (N-glucan mannose isomer 9A1,2,3B1,2,3) + UDP-alpha-D-glucose = N(4)-(alpha-D-Glc-(1-&gt;3)-alpha-D-Man-(1-&gt;2)-alpha-D-Man-(1-&gt;2)-alpha-D-Man-(1-&gt;3)-[alpha-D-Man-(1-&gt;2)-alpha-D-Man-(1-&gt;3)-[alpha-D-Man-(1-&gt;2)-alpha-D-Man-(1-&gt;6)]-alpha-D-Man-(1-&gt;6)]-beta-D-Man-(1-&gt;4)-beta-D-GlcNAc-(1-&gt;4)-beta-D-GlcNAc)-L-asparaginyl-[protein] + UDP + H(+)</text>
        <dbReference type="Rhea" id="RHEA:61304"/>
        <dbReference type="Rhea" id="RHEA-COMP:14356"/>
        <dbReference type="Rhea" id="RHEA-COMP:14357"/>
        <dbReference type="ChEBI" id="CHEBI:15378"/>
        <dbReference type="ChEBI" id="CHEBI:58223"/>
        <dbReference type="ChEBI" id="CHEBI:58885"/>
        <dbReference type="ChEBI" id="CHEBI:59080"/>
        <dbReference type="ChEBI" id="CHEBI:139493"/>
    </reaction>
</comment>
<keyword evidence="5" id="KW-0328">Glycosyltransferase</keyword>
<proteinExistence type="inferred from homology"/>
<comment type="cofactor">
    <cofactor evidence="1">
        <name>Ca(2+)</name>
        <dbReference type="ChEBI" id="CHEBI:29108"/>
    </cofactor>
</comment>
<dbReference type="InterPro" id="IPR040525">
    <property type="entry name" value="UGGT_TRXL_4"/>
</dbReference>
<dbReference type="InterPro" id="IPR040694">
    <property type="entry name" value="UGGT_TRXL_2"/>
</dbReference>
<feature type="domain" description="UGGT thioredoxin-like" evidence="15">
    <location>
        <begin position="54"/>
        <end position="194"/>
    </location>
</feature>
<feature type="domain" description="Glucosyltransferase 24 catalytic" evidence="19">
    <location>
        <begin position="1175"/>
        <end position="1441"/>
    </location>
</feature>
<dbReference type="Pfam" id="PF18404">
    <property type="entry name" value="Glyco_transf_24"/>
    <property type="match status" value="1"/>
</dbReference>
<dbReference type="CDD" id="cd06432">
    <property type="entry name" value="GT8_HUGT1_C_like"/>
    <property type="match status" value="1"/>
</dbReference>
<dbReference type="Gene3D" id="3.90.550.10">
    <property type="entry name" value="Spore Coat Polysaccharide Biosynthesis Protein SpsA, Chain A"/>
    <property type="match status" value="1"/>
</dbReference>
<dbReference type="Pfam" id="PF18402">
    <property type="entry name" value="Thioredoxin_14"/>
    <property type="match status" value="1"/>
</dbReference>
<evidence type="ECO:0000256" key="4">
    <source>
        <dbReference type="ARBA" id="ARBA00006351"/>
    </source>
</evidence>
<evidence type="ECO:0000256" key="7">
    <source>
        <dbReference type="ARBA" id="ARBA00022729"/>
    </source>
</evidence>
<dbReference type="GO" id="GO:0051082">
    <property type="term" value="F:unfolded protein binding"/>
    <property type="evidence" value="ECO:0007669"/>
    <property type="project" value="TreeGrafter"/>
</dbReference>
<evidence type="ECO:0000256" key="12">
    <source>
        <dbReference type="ARBA" id="ARBA00081614"/>
    </source>
</evidence>
<evidence type="ECO:0000259" key="18">
    <source>
        <dbReference type="Pfam" id="PF18403"/>
    </source>
</evidence>
<name>A0A673L987_9TELE</name>
<reference evidence="20" key="1">
    <citation type="submission" date="2025-08" db="UniProtKB">
        <authorList>
            <consortium name="Ensembl"/>
        </authorList>
    </citation>
    <scope>IDENTIFICATION</scope>
</reference>